<feature type="compositionally biased region" description="Low complexity" evidence="4">
    <location>
        <begin position="396"/>
        <end position="407"/>
    </location>
</feature>
<keyword evidence="2 3" id="KW-0040">ANK repeat</keyword>
<dbReference type="Gene3D" id="1.25.40.20">
    <property type="entry name" value="Ankyrin repeat-containing domain"/>
    <property type="match status" value="1"/>
</dbReference>
<feature type="compositionally biased region" description="Basic and acidic residues" evidence="4">
    <location>
        <begin position="601"/>
        <end position="612"/>
    </location>
</feature>
<reference evidence="5 6" key="1">
    <citation type="journal article" date="2018" name="Plant J.">
        <title>Genome sequences of Chlorella sorokiniana UTEX 1602 and Micractinium conductrix SAG 241.80: implications to maltose excretion by a green alga.</title>
        <authorList>
            <person name="Arriola M.B."/>
            <person name="Velmurugan N."/>
            <person name="Zhang Y."/>
            <person name="Plunkett M.H."/>
            <person name="Hondzo H."/>
            <person name="Barney B.M."/>
        </authorList>
    </citation>
    <scope>NUCLEOTIDE SEQUENCE [LARGE SCALE GENOMIC DNA]</scope>
    <source>
        <strain evidence="5 6">SAG 241.80</strain>
    </source>
</reference>
<protein>
    <submittedName>
        <fullName evidence="5">Ankyrin repeat domain-containing 39-like isoform X1</fullName>
    </submittedName>
</protein>
<gene>
    <name evidence="5" type="ORF">C2E20_3142</name>
</gene>
<dbReference type="PANTHER" id="PTHR24189:SF50">
    <property type="entry name" value="ANKYRIN REPEAT AND SOCS BOX PROTEIN 2"/>
    <property type="match status" value="1"/>
</dbReference>
<evidence type="ECO:0000256" key="2">
    <source>
        <dbReference type="ARBA" id="ARBA00023043"/>
    </source>
</evidence>
<evidence type="ECO:0000256" key="1">
    <source>
        <dbReference type="ARBA" id="ARBA00022737"/>
    </source>
</evidence>
<feature type="region of interest" description="Disordered" evidence="4">
    <location>
        <begin position="590"/>
        <end position="612"/>
    </location>
</feature>
<feature type="repeat" description="ANK" evidence="3">
    <location>
        <begin position="102"/>
        <end position="134"/>
    </location>
</feature>
<accession>A0A2P6VHR6</accession>
<sequence length="612" mass="64728">MDIASVLGQLFGGQHDLATVESWLEQRPPRTAGQRQLWRAVESGEQDQVERALTAHPSVDVNFQSDEGGFSCLHLAAMRDQAGIAQLLLDAGAAVDQRTPTTRETPLLVAACHGCADTIRLLLDRGSNPHLEDWGGSNALSRTEHLAHLGGRHAKAYGLVQAAVSASAPLSRAAKKEAGCGGCKVVGDFKKELAALADPSSSVEARQHVVKRLERDAAARQLMIDVKGVKQLLEAVPSDVPVVLPYLFGPGEGEARLLTLCALGAGITEREGTGALPPYHKMPFAYKDAALQFASAAGMEVVLRRVLEEDCPEKERVNSIRMLSSLCQAHQEQVLPQHVVRKGRGAAVVDLLARLMAKHRETNAIFMNVCICLAALALQEGPSFEQLTQEAAAGRGPTSGASTCGSGSPPPPPPRVPEGLGPVASAIFEHVDLHGAPPELLLVLSRSKPAFDALVAHPHTLQQLLGAFFADLFMEPPTAYGQALEFWELAHRHQPGLLLSHWDQLQGVMAVVVGPQAAKDSPTFVETLLDPLTAGKAVEGLAGGVCEQPDYMLSAKELAGAVEACEDAEAAEVLCECMTALLPKIDQALAQGSSGGSAGGSKKEKDNGRRGG</sequence>
<proteinExistence type="predicted"/>
<organism evidence="5 6">
    <name type="scientific">Micractinium conductrix</name>
    <dbReference type="NCBI Taxonomy" id="554055"/>
    <lineage>
        <taxon>Eukaryota</taxon>
        <taxon>Viridiplantae</taxon>
        <taxon>Chlorophyta</taxon>
        <taxon>core chlorophytes</taxon>
        <taxon>Trebouxiophyceae</taxon>
        <taxon>Chlorellales</taxon>
        <taxon>Chlorellaceae</taxon>
        <taxon>Chlorella clade</taxon>
        <taxon>Micractinium</taxon>
    </lineage>
</organism>
<feature type="region of interest" description="Disordered" evidence="4">
    <location>
        <begin position="388"/>
        <end position="418"/>
    </location>
</feature>
<dbReference type="Proteomes" id="UP000239649">
    <property type="component" value="Unassembled WGS sequence"/>
</dbReference>
<dbReference type="PROSITE" id="PS50297">
    <property type="entry name" value="ANK_REP_REGION"/>
    <property type="match status" value="2"/>
</dbReference>
<dbReference type="PROSITE" id="PS50088">
    <property type="entry name" value="ANK_REPEAT"/>
    <property type="match status" value="2"/>
</dbReference>
<dbReference type="InterPro" id="IPR036770">
    <property type="entry name" value="Ankyrin_rpt-contain_sf"/>
</dbReference>
<dbReference type="EMBL" id="LHPF02000006">
    <property type="protein sequence ID" value="PSC73620.1"/>
    <property type="molecule type" value="Genomic_DNA"/>
</dbReference>
<dbReference type="SMART" id="SM00248">
    <property type="entry name" value="ANK"/>
    <property type="match status" value="2"/>
</dbReference>
<comment type="caution">
    <text evidence="5">The sequence shown here is derived from an EMBL/GenBank/DDBJ whole genome shotgun (WGS) entry which is preliminary data.</text>
</comment>
<keyword evidence="1" id="KW-0677">Repeat</keyword>
<evidence type="ECO:0000256" key="3">
    <source>
        <dbReference type="PROSITE-ProRule" id="PRU00023"/>
    </source>
</evidence>
<keyword evidence="6" id="KW-1185">Reference proteome</keyword>
<dbReference type="PANTHER" id="PTHR24189">
    <property type="entry name" value="MYOTROPHIN"/>
    <property type="match status" value="1"/>
</dbReference>
<feature type="repeat" description="ANK" evidence="3">
    <location>
        <begin position="68"/>
        <end position="100"/>
    </location>
</feature>
<dbReference type="OrthoDB" id="546035at2759"/>
<dbReference type="InterPro" id="IPR050745">
    <property type="entry name" value="Multifunctional_regulatory"/>
</dbReference>
<dbReference type="InterPro" id="IPR002110">
    <property type="entry name" value="Ankyrin_rpt"/>
</dbReference>
<dbReference type="SUPFAM" id="SSF48403">
    <property type="entry name" value="Ankyrin repeat"/>
    <property type="match status" value="1"/>
</dbReference>
<evidence type="ECO:0000313" key="5">
    <source>
        <dbReference type="EMBL" id="PSC73620.1"/>
    </source>
</evidence>
<evidence type="ECO:0000256" key="4">
    <source>
        <dbReference type="SAM" id="MobiDB-lite"/>
    </source>
</evidence>
<name>A0A2P6VHR6_9CHLO</name>
<evidence type="ECO:0000313" key="6">
    <source>
        <dbReference type="Proteomes" id="UP000239649"/>
    </source>
</evidence>
<dbReference type="AlphaFoldDB" id="A0A2P6VHR6"/>
<dbReference type="Pfam" id="PF12796">
    <property type="entry name" value="Ank_2"/>
    <property type="match status" value="1"/>
</dbReference>